<feature type="domain" description="HTH araC/xylS-type" evidence="4">
    <location>
        <begin position="188"/>
        <end position="286"/>
    </location>
</feature>
<sequence length="286" mass="33036">MKNQNLNKFNIYEHLKELRAHSLSTPYFLANQDTYKQASINFPFRTFAYGIGITYSGKRRPFQIGSMKYYTDTGSLVTIGPGIVCQWKGEYQAVHDTIYFTEELFKDGLKPSFLKEMSCFNAGGNHVINISSQNVENFKVLFQSLKDLSDNEDLVPGIIYSILMLVKRCHRIDDSQFRNTSQKEKLTSDFKKLIPVYFQENKEVAFYANKLNISPKYLSEVLLSETGNTAKSLILQHIFLEAKSLLRQTSMTVQEICFWLGYDDASYFTKAFKKHEGMTPLSYRKL</sequence>
<keyword evidence="6" id="KW-1185">Reference proteome</keyword>
<dbReference type="InterPro" id="IPR009057">
    <property type="entry name" value="Homeodomain-like_sf"/>
</dbReference>
<evidence type="ECO:0000256" key="3">
    <source>
        <dbReference type="ARBA" id="ARBA00023163"/>
    </source>
</evidence>
<dbReference type="Proteomes" id="UP000663920">
    <property type="component" value="Chromosome"/>
</dbReference>
<dbReference type="GO" id="GO:0003700">
    <property type="term" value="F:DNA-binding transcription factor activity"/>
    <property type="evidence" value="ECO:0007669"/>
    <property type="project" value="InterPro"/>
</dbReference>
<evidence type="ECO:0000256" key="1">
    <source>
        <dbReference type="ARBA" id="ARBA00023015"/>
    </source>
</evidence>
<dbReference type="Gene3D" id="1.10.10.60">
    <property type="entry name" value="Homeodomain-like"/>
    <property type="match status" value="1"/>
</dbReference>
<dbReference type="KEGG" id="pcea:J3359_08440"/>
<keyword evidence="1" id="KW-0805">Transcription regulation</keyword>
<keyword evidence="2" id="KW-0238">DNA-binding</keyword>
<dbReference type="GO" id="GO:0043565">
    <property type="term" value="F:sequence-specific DNA binding"/>
    <property type="evidence" value="ECO:0007669"/>
    <property type="project" value="InterPro"/>
</dbReference>
<dbReference type="Pfam" id="PF12833">
    <property type="entry name" value="HTH_18"/>
    <property type="match status" value="1"/>
</dbReference>
<evidence type="ECO:0000259" key="4">
    <source>
        <dbReference type="PROSITE" id="PS01124"/>
    </source>
</evidence>
<evidence type="ECO:0000256" key="2">
    <source>
        <dbReference type="ARBA" id="ARBA00023125"/>
    </source>
</evidence>
<protein>
    <submittedName>
        <fullName evidence="5">AraC family transcriptional regulator</fullName>
    </submittedName>
</protein>
<dbReference type="PRINTS" id="PR00032">
    <property type="entry name" value="HTHARAC"/>
</dbReference>
<dbReference type="AlphaFoldDB" id="A0A975CRP3"/>
<keyword evidence="3" id="KW-0804">Transcription</keyword>
<dbReference type="PROSITE" id="PS01124">
    <property type="entry name" value="HTH_ARAC_FAMILY_2"/>
    <property type="match status" value="1"/>
</dbReference>
<evidence type="ECO:0000313" key="6">
    <source>
        <dbReference type="Proteomes" id="UP000663920"/>
    </source>
</evidence>
<proteinExistence type="predicted"/>
<dbReference type="InterPro" id="IPR020449">
    <property type="entry name" value="Tscrpt_reg_AraC-type_HTH"/>
</dbReference>
<dbReference type="RefSeq" id="WP_208080246.1">
    <property type="nucleotide sequence ID" value="NZ_CP071869.1"/>
</dbReference>
<dbReference type="PANTHER" id="PTHR43280:SF32">
    <property type="entry name" value="TRANSCRIPTIONAL REGULATORY PROTEIN"/>
    <property type="match status" value="1"/>
</dbReference>
<reference evidence="5 6" key="1">
    <citation type="submission" date="2021-03" db="EMBL/GenBank/DDBJ databases">
        <title>Complete genome of Polaribacter_sp.SM13.</title>
        <authorList>
            <person name="Jeong S.W."/>
            <person name="Bae J.W."/>
        </authorList>
    </citation>
    <scope>NUCLEOTIDE SEQUENCE [LARGE SCALE GENOMIC DNA]</scope>
    <source>
        <strain evidence="5 6">SM13</strain>
    </source>
</reference>
<accession>A0A975CRP3</accession>
<name>A0A975CRP3_9FLAO</name>
<dbReference type="PANTHER" id="PTHR43280">
    <property type="entry name" value="ARAC-FAMILY TRANSCRIPTIONAL REGULATOR"/>
    <property type="match status" value="1"/>
</dbReference>
<dbReference type="EMBL" id="CP071869">
    <property type="protein sequence ID" value="QTE24274.1"/>
    <property type="molecule type" value="Genomic_DNA"/>
</dbReference>
<gene>
    <name evidence="5" type="ORF">J3359_08440</name>
</gene>
<evidence type="ECO:0000313" key="5">
    <source>
        <dbReference type="EMBL" id="QTE24274.1"/>
    </source>
</evidence>
<dbReference type="SMART" id="SM00342">
    <property type="entry name" value="HTH_ARAC"/>
    <property type="match status" value="1"/>
</dbReference>
<dbReference type="SUPFAM" id="SSF46689">
    <property type="entry name" value="Homeodomain-like"/>
    <property type="match status" value="1"/>
</dbReference>
<dbReference type="InterPro" id="IPR018060">
    <property type="entry name" value="HTH_AraC"/>
</dbReference>
<organism evidence="5 6">
    <name type="scientific">Polaribacter cellanae</name>
    <dbReference type="NCBI Taxonomy" id="2818493"/>
    <lineage>
        <taxon>Bacteria</taxon>
        <taxon>Pseudomonadati</taxon>
        <taxon>Bacteroidota</taxon>
        <taxon>Flavobacteriia</taxon>
        <taxon>Flavobacteriales</taxon>
        <taxon>Flavobacteriaceae</taxon>
    </lineage>
</organism>